<dbReference type="AlphaFoldDB" id="A0A915A8I9"/>
<organism evidence="1 2">
    <name type="scientific">Parascaris univalens</name>
    <name type="common">Nematode worm</name>
    <dbReference type="NCBI Taxonomy" id="6257"/>
    <lineage>
        <taxon>Eukaryota</taxon>
        <taxon>Metazoa</taxon>
        <taxon>Ecdysozoa</taxon>
        <taxon>Nematoda</taxon>
        <taxon>Chromadorea</taxon>
        <taxon>Rhabditida</taxon>
        <taxon>Spirurina</taxon>
        <taxon>Ascaridomorpha</taxon>
        <taxon>Ascaridoidea</taxon>
        <taxon>Ascarididae</taxon>
        <taxon>Parascaris</taxon>
    </lineage>
</organism>
<proteinExistence type="predicted"/>
<accession>A0A915A8I9</accession>
<dbReference type="Pfam" id="PF17653">
    <property type="entry name" value="DUF5522"/>
    <property type="match status" value="1"/>
</dbReference>
<dbReference type="Proteomes" id="UP000887569">
    <property type="component" value="Unplaced"/>
</dbReference>
<dbReference type="WBParaSite" id="PgR003_g037_t04">
    <property type="protein sequence ID" value="PgR003_g037_t04"/>
    <property type="gene ID" value="PgR003_g037"/>
</dbReference>
<reference evidence="2" key="1">
    <citation type="submission" date="2022-11" db="UniProtKB">
        <authorList>
            <consortium name="WormBaseParasite"/>
        </authorList>
    </citation>
    <scope>IDENTIFICATION</scope>
</reference>
<dbReference type="PANTHER" id="PTHR21037">
    <property type="entry name" value="39S RIBOSOMAL PROTEIN L14, MITOCHONDRIAL"/>
    <property type="match status" value="1"/>
</dbReference>
<name>A0A915A8I9_PARUN</name>
<evidence type="ECO:0000313" key="2">
    <source>
        <dbReference type="WBParaSite" id="PgR003_g037_t04"/>
    </source>
</evidence>
<protein>
    <submittedName>
        <fullName evidence="2">Large ribosomal subunit protein uL14</fullName>
    </submittedName>
</protein>
<dbReference type="InterPro" id="IPR040807">
    <property type="entry name" value="DUF5522"/>
</dbReference>
<keyword evidence="1" id="KW-1185">Reference proteome</keyword>
<sequence>MLSSLSSALSRLSIAVPSLLYISRMSASGRWWPQPQPYSNAIRKLTGATNGSANQSCSKNNAAVNMSASIVKSTSDTAVQSSTEPIDSAIKLFRDKAAPIFATPRGPNKKVYKTVEGKNGELLADYVLFEDSINKAKVTWDEYSSLTSEERDIYMAHLKALRERKLSYKDPKTGFHVMCLSQLLLNGKCCGNGCRHCPYEHEAAK</sequence>
<evidence type="ECO:0000313" key="1">
    <source>
        <dbReference type="Proteomes" id="UP000887569"/>
    </source>
</evidence>
<dbReference type="PANTHER" id="PTHR21037:SF2">
    <property type="entry name" value="SIMILAR TO NOVEL PROTEIN"/>
    <property type="match status" value="1"/>
</dbReference>